<dbReference type="STRING" id="1005945.SAMN05216561_10971"/>
<reference evidence="3 4" key="1">
    <citation type="submission" date="2016-10" db="EMBL/GenBank/DDBJ databases">
        <authorList>
            <person name="de Groot N.N."/>
        </authorList>
    </citation>
    <scope>NUCLEOTIDE SEQUENCE [LARGE SCALE GENOMIC DNA]</scope>
    <source>
        <strain evidence="3 4">CGMCC 1.11156</strain>
    </source>
</reference>
<dbReference type="Proteomes" id="UP000198649">
    <property type="component" value="Unassembled WGS sequence"/>
</dbReference>
<dbReference type="GO" id="GO:0006402">
    <property type="term" value="P:mRNA catabolic process"/>
    <property type="evidence" value="ECO:0007669"/>
    <property type="project" value="TreeGrafter"/>
</dbReference>
<dbReference type="Pfam" id="PF02452">
    <property type="entry name" value="PemK_toxin"/>
    <property type="match status" value="1"/>
</dbReference>
<dbReference type="InterPro" id="IPR011067">
    <property type="entry name" value="Plasmid_toxin/cell-grow_inhib"/>
</dbReference>
<dbReference type="OrthoDB" id="9808744at2"/>
<evidence type="ECO:0000256" key="2">
    <source>
        <dbReference type="ARBA" id="ARBA00022649"/>
    </source>
</evidence>
<dbReference type="GO" id="GO:0003677">
    <property type="term" value="F:DNA binding"/>
    <property type="evidence" value="ECO:0007669"/>
    <property type="project" value="InterPro"/>
</dbReference>
<dbReference type="InterPro" id="IPR003477">
    <property type="entry name" value="PemK-like"/>
</dbReference>
<gene>
    <name evidence="3" type="ORF">SAMN05216561_10971</name>
</gene>
<dbReference type="GO" id="GO:0016075">
    <property type="term" value="P:rRNA catabolic process"/>
    <property type="evidence" value="ECO:0007669"/>
    <property type="project" value="TreeGrafter"/>
</dbReference>
<comment type="similarity">
    <text evidence="1">Belongs to the PemK/MazF family.</text>
</comment>
<dbReference type="GO" id="GO:0004521">
    <property type="term" value="F:RNA endonuclease activity"/>
    <property type="evidence" value="ECO:0007669"/>
    <property type="project" value="TreeGrafter"/>
</dbReference>
<accession>A0A1I3ILU1</accession>
<sequence length="111" mass="12128">MKPLRPGAVVWAWLDPSVGREQAGRRPVVVVSSDGYLDVVTTLAVVVPVSRTDRGWPNHVPLTGVSALPDCFAMSEQSRTLSRDRLGEPFGQVDDLCLAEIKVWLAAFLDI</sequence>
<dbReference type="EMBL" id="FOQG01000009">
    <property type="protein sequence ID" value="SFI48849.1"/>
    <property type="molecule type" value="Genomic_DNA"/>
</dbReference>
<dbReference type="PANTHER" id="PTHR33988">
    <property type="entry name" value="ENDORIBONUCLEASE MAZF-RELATED"/>
    <property type="match status" value="1"/>
</dbReference>
<proteinExistence type="inferred from homology"/>
<dbReference type="RefSeq" id="WP_091113737.1">
    <property type="nucleotide sequence ID" value="NZ_BKAF01000011.1"/>
</dbReference>
<dbReference type="PANTHER" id="PTHR33988:SF1">
    <property type="entry name" value="ENDORIBONUCLEASE MAZF7-RELATED"/>
    <property type="match status" value="1"/>
</dbReference>
<dbReference type="Gene3D" id="2.30.30.110">
    <property type="match status" value="1"/>
</dbReference>
<dbReference type="AlphaFoldDB" id="A0A1I3ILU1"/>
<evidence type="ECO:0000313" key="4">
    <source>
        <dbReference type="Proteomes" id="UP000198649"/>
    </source>
</evidence>
<dbReference type="SUPFAM" id="SSF50118">
    <property type="entry name" value="Cell growth inhibitor/plasmid maintenance toxic component"/>
    <property type="match status" value="1"/>
</dbReference>
<evidence type="ECO:0000256" key="1">
    <source>
        <dbReference type="ARBA" id="ARBA00007521"/>
    </source>
</evidence>
<evidence type="ECO:0000313" key="3">
    <source>
        <dbReference type="EMBL" id="SFI48849.1"/>
    </source>
</evidence>
<organism evidence="3 4">
    <name type="scientific">Nocardioides psychrotolerans</name>
    <dbReference type="NCBI Taxonomy" id="1005945"/>
    <lineage>
        <taxon>Bacteria</taxon>
        <taxon>Bacillati</taxon>
        <taxon>Actinomycetota</taxon>
        <taxon>Actinomycetes</taxon>
        <taxon>Propionibacteriales</taxon>
        <taxon>Nocardioidaceae</taxon>
        <taxon>Nocardioides</taxon>
    </lineage>
</organism>
<protein>
    <submittedName>
        <fullName evidence="3">mRNA interferase MazF</fullName>
    </submittedName>
</protein>
<name>A0A1I3ILU1_9ACTN</name>
<keyword evidence="2" id="KW-1277">Toxin-antitoxin system</keyword>
<keyword evidence="4" id="KW-1185">Reference proteome</keyword>